<keyword evidence="5" id="KW-0997">Cell inner membrane</keyword>
<dbReference type="Pfam" id="PF03544">
    <property type="entry name" value="TonB_C"/>
    <property type="match status" value="1"/>
</dbReference>
<dbReference type="InterPro" id="IPR006260">
    <property type="entry name" value="TonB/TolA_C"/>
</dbReference>
<evidence type="ECO:0000313" key="11">
    <source>
        <dbReference type="EMBL" id="MDF1611282.1"/>
    </source>
</evidence>
<keyword evidence="4" id="KW-1003">Cell membrane</keyword>
<evidence type="ECO:0000256" key="8">
    <source>
        <dbReference type="ARBA" id="ARBA00022989"/>
    </source>
</evidence>
<gene>
    <name evidence="11" type="ORF">P0M35_03905</name>
</gene>
<dbReference type="InterPro" id="IPR051045">
    <property type="entry name" value="TonB-dependent_transducer"/>
</dbReference>
<proteinExistence type="inferred from homology"/>
<evidence type="ECO:0000256" key="7">
    <source>
        <dbReference type="ARBA" id="ARBA00022927"/>
    </source>
</evidence>
<dbReference type="GO" id="GO:0055085">
    <property type="term" value="P:transmembrane transport"/>
    <property type="evidence" value="ECO:0007669"/>
    <property type="project" value="InterPro"/>
</dbReference>
<dbReference type="EMBL" id="JARGDL010000003">
    <property type="protein sequence ID" value="MDF1611282.1"/>
    <property type="molecule type" value="Genomic_DNA"/>
</dbReference>
<evidence type="ECO:0000256" key="2">
    <source>
        <dbReference type="ARBA" id="ARBA00006555"/>
    </source>
</evidence>
<dbReference type="PANTHER" id="PTHR33446">
    <property type="entry name" value="PROTEIN TONB-RELATED"/>
    <property type="match status" value="1"/>
</dbReference>
<evidence type="ECO:0000256" key="3">
    <source>
        <dbReference type="ARBA" id="ARBA00022448"/>
    </source>
</evidence>
<dbReference type="Proteomes" id="UP001221302">
    <property type="component" value="Unassembled WGS sequence"/>
</dbReference>
<dbReference type="GO" id="GO:0098797">
    <property type="term" value="C:plasma membrane protein complex"/>
    <property type="evidence" value="ECO:0007669"/>
    <property type="project" value="TreeGrafter"/>
</dbReference>
<evidence type="ECO:0000313" key="12">
    <source>
        <dbReference type="Proteomes" id="UP001221302"/>
    </source>
</evidence>
<name>A0AAE3TDC2_9BACT</name>
<dbReference type="PANTHER" id="PTHR33446:SF2">
    <property type="entry name" value="PROTEIN TONB"/>
    <property type="match status" value="1"/>
</dbReference>
<sequence length="137" mass="14864">MKTLISFRTIYMLLLVASILFLTISETKGNNIYPGDEAYAIAVEKAPAPIGGLEAIVKKITYPDMAIKTRTEGKVYVLVFINENGEVDDVKVVKGIGAGCDEETIRAVKKTKFSPGVDKGVNVKTKLAIAIQFKIPS</sequence>
<dbReference type="RefSeq" id="WP_321535048.1">
    <property type="nucleotide sequence ID" value="NZ_JARGDL010000003.1"/>
</dbReference>
<reference evidence="11" key="1">
    <citation type="submission" date="2023-03" db="EMBL/GenBank/DDBJ databases">
        <title>Stygiobacter electus gen. nov., sp. nov., facultatively anaerobic thermotolerant bacterium of the class Ignavibacteria from a well of Yessentuki mineral water deposit.</title>
        <authorList>
            <person name="Podosokorskaya O.A."/>
            <person name="Elcheninov A.G."/>
            <person name="Petrova N.F."/>
            <person name="Zavarzina D.G."/>
            <person name="Kublanov I.V."/>
            <person name="Merkel A.Y."/>
        </authorList>
    </citation>
    <scope>NUCLEOTIDE SEQUENCE</scope>
    <source>
        <strain evidence="11">09-Me</strain>
    </source>
</reference>
<keyword evidence="8" id="KW-1133">Transmembrane helix</keyword>
<keyword evidence="9" id="KW-0472">Membrane</keyword>
<dbReference type="InterPro" id="IPR037682">
    <property type="entry name" value="TonB_C"/>
</dbReference>
<keyword evidence="3" id="KW-0813">Transport</keyword>
<evidence type="ECO:0000259" key="10">
    <source>
        <dbReference type="PROSITE" id="PS52015"/>
    </source>
</evidence>
<comment type="subcellular location">
    <subcellularLocation>
        <location evidence="1">Cell inner membrane</location>
        <topology evidence="1">Single-pass membrane protein</topology>
        <orientation evidence="1">Periplasmic side</orientation>
    </subcellularLocation>
</comment>
<keyword evidence="6" id="KW-0812">Transmembrane</keyword>
<evidence type="ECO:0000256" key="1">
    <source>
        <dbReference type="ARBA" id="ARBA00004383"/>
    </source>
</evidence>
<comment type="similarity">
    <text evidence="2">Belongs to the TonB family.</text>
</comment>
<keyword evidence="7" id="KW-0653">Protein transport</keyword>
<dbReference type="GO" id="GO:0031992">
    <property type="term" value="F:energy transducer activity"/>
    <property type="evidence" value="ECO:0007669"/>
    <property type="project" value="TreeGrafter"/>
</dbReference>
<accession>A0AAE3TDC2</accession>
<dbReference type="Gene3D" id="3.30.1150.10">
    <property type="match status" value="1"/>
</dbReference>
<protein>
    <submittedName>
        <fullName evidence="11">Energy transducer TonB</fullName>
    </submittedName>
</protein>
<dbReference type="NCBIfam" id="TIGR01352">
    <property type="entry name" value="tonB_Cterm"/>
    <property type="match status" value="1"/>
</dbReference>
<evidence type="ECO:0000256" key="9">
    <source>
        <dbReference type="ARBA" id="ARBA00023136"/>
    </source>
</evidence>
<organism evidence="11 12">
    <name type="scientific">Stygiobacter electus</name>
    <dbReference type="NCBI Taxonomy" id="3032292"/>
    <lineage>
        <taxon>Bacteria</taxon>
        <taxon>Pseudomonadati</taxon>
        <taxon>Ignavibacteriota</taxon>
        <taxon>Ignavibacteria</taxon>
        <taxon>Ignavibacteriales</taxon>
        <taxon>Melioribacteraceae</taxon>
        <taxon>Stygiobacter</taxon>
    </lineage>
</organism>
<dbReference type="AlphaFoldDB" id="A0AAE3TDC2"/>
<feature type="domain" description="TonB C-terminal" evidence="10">
    <location>
        <begin position="47"/>
        <end position="137"/>
    </location>
</feature>
<evidence type="ECO:0000256" key="4">
    <source>
        <dbReference type="ARBA" id="ARBA00022475"/>
    </source>
</evidence>
<keyword evidence="12" id="KW-1185">Reference proteome</keyword>
<evidence type="ECO:0000256" key="6">
    <source>
        <dbReference type="ARBA" id="ARBA00022692"/>
    </source>
</evidence>
<dbReference type="SUPFAM" id="SSF74653">
    <property type="entry name" value="TolA/TonB C-terminal domain"/>
    <property type="match status" value="1"/>
</dbReference>
<dbReference type="PROSITE" id="PS52015">
    <property type="entry name" value="TONB_CTD"/>
    <property type="match status" value="1"/>
</dbReference>
<dbReference type="GO" id="GO:0015031">
    <property type="term" value="P:protein transport"/>
    <property type="evidence" value="ECO:0007669"/>
    <property type="project" value="UniProtKB-KW"/>
</dbReference>
<evidence type="ECO:0000256" key="5">
    <source>
        <dbReference type="ARBA" id="ARBA00022519"/>
    </source>
</evidence>
<comment type="caution">
    <text evidence="11">The sequence shown here is derived from an EMBL/GenBank/DDBJ whole genome shotgun (WGS) entry which is preliminary data.</text>
</comment>